<dbReference type="Gene3D" id="2.160.20.80">
    <property type="entry name" value="E3 ubiquitin-protein ligase SopA"/>
    <property type="match status" value="1"/>
</dbReference>
<feature type="repeat" description="WD" evidence="3">
    <location>
        <begin position="1099"/>
        <end position="1130"/>
    </location>
</feature>
<feature type="region of interest" description="Disordered" evidence="4">
    <location>
        <begin position="90"/>
        <end position="111"/>
    </location>
</feature>
<sequence>MPNHSLEQLKPLTVPFDPSASEPSFHGESAVDSVTPTHKTIAGFLPENVFKSAIKTDLPRLRERIEKTEQLVYCNTLLLMSQSSSSAIATTKEKDEGFLEGSDGNGQQGPYDERIISSNLDESERAWMQALQQKPVEQHYLRWLVTKVVEEFVKDDIKSPAAIAEAVILGPVLNRDSFRSLLSCFIQKLERSTLPDISLLEGLVQLVESASSGHLEYNDLVKTLAVLQHRLKGTHKRPFEHLSRTILAVCRVLDVIVNGTFKHLNRTEDHHPLAVILDELKDSKEPMLQFQVNYALQALQYVPDDKSSYEATKSILSGMEASQRSRLVDMENFLKGICTGTKHEWYLTLLAARMFVRDGRLADFNRTVCEAHCRNERAFQLGVCQILGEIAVDPLWNPVTRQRVVDLMGAIYNGNTDWQQHRDVKQWIFSIITQLSGLPDAIIKDQVDSILQVLNQDGITADLKFFPLKTRTPRPETSPLLERAHKILYIEHDLHRMVERRLDEVERRLDEVQQPQIYIPPMAKANLQARDEDIFPLMSKVEEFLASDHQVMLILGASGAGKSTFNKHLESQLLRYYKCGDSIPLFINLSALENPARDLMMEQLKEKDFSEMQIQELKLNRQFVVICDGYDESQLTANLHATNKFNRPGQWNVKLLISCRTDYLGPDSNYHDRFAPHGIDHYHGLALDLFQEAAIAPFSMDQIHDYVEMYVSSEPQTWSTQDYMDKLSTIPKLMELVENPLLLSLALKALPRVTKDKQDLSTIRITPVRLYDTFVTDWLDINEIRLQRKTLSEEDRDALFQLVEAGFETEGIEYSTNLASAMFEKQDGKVTVQYTHHKDKTTWKAKFFSSDPAVRLLRESSFLTRSGRYYQFLHRSMLEYFFSRTIVGPRNIEHVGEFPPQPASDTSHVQLLKSKCPLFTRNLVAESSVVQFLCERVQENANFKKELLEVIEISKSDASKATAAANAITILVKAGVTFHRYDFGGIRIPGADLSGGQFDSSNFHGADLKGVNLGMSWLRNANFRYALMKEVKKVASAGADKTVRLWDLVTGEALFVLEGHTDIVKGIRFTSDGQRVVSGSCDETIRFWDAKTGGPEDVWEPGQGAVTCLAISPDGDQLVSGHLNGMLMLWGAATGSVGLALPGHIDAVMSVLFSANGKRIASASLDSTVRLLDSAKGTIISLSGLRCVYVAEWSSPRLGGLFRQGSSLGHTLDWIQH</sequence>
<evidence type="ECO:0000313" key="7">
    <source>
        <dbReference type="Proteomes" id="UP001194696"/>
    </source>
</evidence>
<dbReference type="EMBL" id="JAAAIM010000854">
    <property type="protein sequence ID" value="KAG0283804.1"/>
    <property type="molecule type" value="Genomic_DNA"/>
</dbReference>
<comment type="caution">
    <text evidence="6">The sequence shown here is derived from an EMBL/GenBank/DDBJ whole genome shotgun (WGS) entry which is preliminary data.</text>
</comment>
<keyword evidence="7" id="KW-1185">Reference proteome</keyword>
<dbReference type="CDD" id="cd00200">
    <property type="entry name" value="WD40"/>
    <property type="match status" value="1"/>
</dbReference>
<feature type="repeat" description="WD" evidence="3">
    <location>
        <begin position="1141"/>
        <end position="1182"/>
    </location>
</feature>
<accession>A0ABQ7JSA9</accession>
<dbReference type="InterPro" id="IPR056251">
    <property type="entry name" value="Arm_rpt_dom"/>
</dbReference>
<keyword evidence="2" id="KW-0677">Repeat</keyword>
<dbReference type="Proteomes" id="UP001194696">
    <property type="component" value="Unassembled WGS sequence"/>
</dbReference>
<dbReference type="PROSITE" id="PS50082">
    <property type="entry name" value="WD_REPEATS_2"/>
    <property type="match status" value="4"/>
</dbReference>
<dbReference type="PANTHER" id="PTHR19879">
    <property type="entry name" value="TRANSCRIPTION INITIATION FACTOR TFIID"/>
    <property type="match status" value="1"/>
</dbReference>
<feature type="region of interest" description="Disordered" evidence="4">
    <location>
        <begin position="1"/>
        <end position="32"/>
    </location>
</feature>
<feature type="repeat" description="WD" evidence="3">
    <location>
        <begin position="1034"/>
        <end position="1056"/>
    </location>
</feature>
<dbReference type="Pfam" id="PF00805">
    <property type="entry name" value="Pentapeptide"/>
    <property type="match status" value="1"/>
</dbReference>
<feature type="repeat" description="WD" evidence="3">
    <location>
        <begin position="1057"/>
        <end position="1098"/>
    </location>
</feature>
<dbReference type="SUPFAM" id="SSF50978">
    <property type="entry name" value="WD40 repeat-like"/>
    <property type="match status" value="1"/>
</dbReference>
<keyword evidence="1 3" id="KW-0853">WD repeat</keyword>
<dbReference type="InterPro" id="IPR015943">
    <property type="entry name" value="WD40/YVTN_repeat-like_dom_sf"/>
</dbReference>
<dbReference type="InterPro" id="IPR036322">
    <property type="entry name" value="WD40_repeat_dom_sf"/>
</dbReference>
<dbReference type="Gene3D" id="3.40.50.300">
    <property type="entry name" value="P-loop containing nucleotide triphosphate hydrolases"/>
    <property type="match status" value="1"/>
</dbReference>
<gene>
    <name evidence="6" type="primary">WDR31_10</name>
    <name evidence="6" type="ORF">BGZ96_011825</name>
</gene>
<feature type="domain" description="Arm-like repeat" evidence="5">
    <location>
        <begin position="131"/>
        <end position="312"/>
    </location>
</feature>
<dbReference type="PROSITE" id="PS50294">
    <property type="entry name" value="WD_REPEATS_REGION"/>
    <property type="match status" value="2"/>
</dbReference>
<reference evidence="6 7" key="1">
    <citation type="journal article" date="2020" name="Fungal Divers.">
        <title>Resolving the Mortierellaceae phylogeny through synthesis of multi-gene phylogenetics and phylogenomics.</title>
        <authorList>
            <person name="Vandepol N."/>
            <person name="Liber J."/>
            <person name="Desiro A."/>
            <person name="Na H."/>
            <person name="Kennedy M."/>
            <person name="Barry K."/>
            <person name="Grigoriev I.V."/>
            <person name="Miller A.N."/>
            <person name="O'Donnell K."/>
            <person name="Stajich J.E."/>
            <person name="Bonito G."/>
        </authorList>
    </citation>
    <scope>NUCLEOTIDE SEQUENCE [LARGE SCALE GENOMIC DNA]</scope>
    <source>
        <strain evidence="6 7">AD045</strain>
    </source>
</reference>
<evidence type="ECO:0000256" key="1">
    <source>
        <dbReference type="ARBA" id="ARBA00022574"/>
    </source>
</evidence>
<dbReference type="InterPro" id="IPR001646">
    <property type="entry name" value="5peptide_repeat"/>
</dbReference>
<feature type="domain" description="Arm-like repeat" evidence="5">
    <location>
        <begin position="328"/>
        <end position="484"/>
    </location>
</feature>
<proteinExistence type="predicted"/>
<evidence type="ECO:0000256" key="4">
    <source>
        <dbReference type="SAM" id="MobiDB-lite"/>
    </source>
</evidence>
<dbReference type="SUPFAM" id="SSF141571">
    <property type="entry name" value="Pentapeptide repeat-like"/>
    <property type="match status" value="1"/>
</dbReference>
<evidence type="ECO:0000259" key="5">
    <source>
        <dbReference type="Pfam" id="PF23948"/>
    </source>
</evidence>
<dbReference type="PANTHER" id="PTHR19879:SF9">
    <property type="entry name" value="TRANSCRIPTION INITIATION FACTOR TFIID SUBUNIT 5"/>
    <property type="match status" value="1"/>
</dbReference>
<dbReference type="PROSITE" id="PS00678">
    <property type="entry name" value="WD_REPEATS_1"/>
    <property type="match status" value="1"/>
</dbReference>
<dbReference type="SUPFAM" id="SSF52540">
    <property type="entry name" value="P-loop containing nucleoside triphosphate hydrolases"/>
    <property type="match status" value="1"/>
</dbReference>
<dbReference type="InterPro" id="IPR019775">
    <property type="entry name" value="WD40_repeat_CS"/>
</dbReference>
<evidence type="ECO:0000256" key="2">
    <source>
        <dbReference type="ARBA" id="ARBA00022737"/>
    </source>
</evidence>
<dbReference type="InterPro" id="IPR001680">
    <property type="entry name" value="WD40_rpt"/>
</dbReference>
<dbReference type="Gene3D" id="2.130.10.10">
    <property type="entry name" value="YVTN repeat-like/Quinoprotein amine dehydrogenase"/>
    <property type="match status" value="2"/>
</dbReference>
<dbReference type="Pfam" id="PF00400">
    <property type="entry name" value="WD40"/>
    <property type="match status" value="3"/>
</dbReference>
<organism evidence="6 7">
    <name type="scientific">Linnemannia gamsii</name>
    <dbReference type="NCBI Taxonomy" id="64522"/>
    <lineage>
        <taxon>Eukaryota</taxon>
        <taxon>Fungi</taxon>
        <taxon>Fungi incertae sedis</taxon>
        <taxon>Mucoromycota</taxon>
        <taxon>Mortierellomycotina</taxon>
        <taxon>Mortierellomycetes</taxon>
        <taxon>Mortierellales</taxon>
        <taxon>Mortierellaceae</taxon>
        <taxon>Linnemannia</taxon>
    </lineage>
</organism>
<dbReference type="InterPro" id="IPR027417">
    <property type="entry name" value="P-loop_NTPase"/>
</dbReference>
<name>A0ABQ7JSA9_9FUNG</name>
<dbReference type="SMART" id="SM00320">
    <property type="entry name" value="WD40"/>
    <property type="match status" value="4"/>
</dbReference>
<evidence type="ECO:0000313" key="6">
    <source>
        <dbReference type="EMBL" id="KAG0283804.1"/>
    </source>
</evidence>
<evidence type="ECO:0000256" key="3">
    <source>
        <dbReference type="PROSITE-ProRule" id="PRU00221"/>
    </source>
</evidence>
<dbReference type="Pfam" id="PF23948">
    <property type="entry name" value="ARM_5"/>
    <property type="match status" value="2"/>
</dbReference>
<protein>
    <submittedName>
        <fullName evidence="6">WD_REPEATS_REGION domain-containing protein</fullName>
    </submittedName>
</protein>